<dbReference type="RefSeq" id="WP_120038762.1">
    <property type="nucleotide sequence ID" value="NZ_QZFU01000013.1"/>
</dbReference>
<dbReference type="AlphaFoldDB" id="A0A3A4KRC6"/>
<accession>A0A3A4KRC6</accession>
<dbReference type="OrthoDB" id="3375894at2"/>
<dbReference type="EMBL" id="QZFU01000013">
    <property type="protein sequence ID" value="RJO78410.1"/>
    <property type="molecule type" value="Genomic_DNA"/>
</dbReference>
<comment type="caution">
    <text evidence="1">The sequence shown here is derived from an EMBL/GenBank/DDBJ whole genome shotgun (WGS) entry which is preliminary data.</text>
</comment>
<sequence length="382" mass="41632">MPPLTLTEIDRELATRTEEIDRVAATLLDLDKHPGLTLLRRFGPTGATLARWEPIRAALDLMWEDFGRMRAILDQAAATRGGKHRLTEPERAELTRLLRGRPHEAARTPIPLARRTVDGPSETVLFVGLADTLDRMRAYFPEIAEFLDEVDAANTRAGTGLAPLQERLDRLGHPLPALSAEIADLLARSATDPLSLTDIETRVAALTDRLSREAALLAELEALRADWPAAHAATATRLTALAAAVERAHQARIEAEHTIRTGPLPTHPDPTPGLRTELAALTHPDAAALLALRRRIDAALAEADHDCELARGLLERRRELRGRLGAYQVKAARLGVGEDRDVLASHRIAQGLLARTPCDLAAVTRAVADYQQVIGAKSGRRA</sequence>
<keyword evidence="2" id="KW-1185">Reference proteome</keyword>
<name>A0A3A4KRC6_9NOCA</name>
<gene>
    <name evidence="1" type="ORF">D5S18_05820</name>
</gene>
<reference evidence="1 2" key="1">
    <citation type="submission" date="2018-09" db="EMBL/GenBank/DDBJ databases">
        <title>YIM PH21274 draft genome.</title>
        <authorList>
            <person name="Miao C."/>
        </authorList>
    </citation>
    <scope>NUCLEOTIDE SEQUENCE [LARGE SCALE GENOMIC DNA]</scope>
    <source>
        <strain evidence="1 2">YIM PH 21724</strain>
    </source>
</reference>
<organism evidence="1 2">
    <name type="scientific">Nocardia panacis</name>
    <dbReference type="NCBI Taxonomy" id="2340916"/>
    <lineage>
        <taxon>Bacteria</taxon>
        <taxon>Bacillati</taxon>
        <taxon>Actinomycetota</taxon>
        <taxon>Actinomycetes</taxon>
        <taxon>Mycobacteriales</taxon>
        <taxon>Nocardiaceae</taxon>
        <taxon>Nocardia</taxon>
    </lineage>
</organism>
<dbReference type="Proteomes" id="UP000266677">
    <property type="component" value="Unassembled WGS sequence"/>
</dbReference>
<evidence type="ECO:0000313" key="1">
    <source>
        <dbReference type="EMBL" id="RJO78410.1"/>
    </source>
</evidence>
<protein>
    <submittedName>
        <fullName evidence="1">Uncharacterized protein</fullName>
    </submittedName>
</protein>
<proteinExistence type="predicted"/>
<evidence type="ECO:0000313" key="2">
    <source>
        <dbReference type="Proteomes" id="UP000266677"/>
    </source>
</evidence>